<dbReference type="AlphaFoldDB" id="A0AAV7MEX9"/>
<comment type="caution">
    <text evidence="1">The sequence shown here is derived from an EMBL/GenBank/DDBJ whole genome shotgun (WGS) entry which is preliminary data.</text>
</comment>
<proteinExistence type="predicted"/>
<reference evidence="1" key="1">
    <citation type="journal article" date="2022" name="bioRxiv">
        <title>Sequencing and chromosome-scale assembly of the giantPleurodeles waltlgenome.</title>
        <authorList>
            <person name="Brown T."/>
            <person name="Elewa A."/>
            <person name="Iarovenko S."/>
            <person name="Subramanian E."/>
            <person name="Araus A.J."/>
            <person name="Petzold A."/>
            <person name="Susuki M."/>
            <person name="Suzuki K.-i.T."/>
            <person name="Hayashi T."/>
            <person name="Toyoda A."/>
            <person name="Oliveira C."/>
            <person name="Osipova E."/>
            <person name="Leigh N.D."/>
            <person name="Simon A."/>
            <person name="Yun M.H."/>
        </authorList>
    </citation>
    <scope>NUCLEOTIDE SEQUENCE</scope>
    <source>
        <strain evidence="1">20211129_DDA</strain>
        <tissue evidence="1">Liver</tissue>
    </source>
</reference>
<evidence type="ECO:0000313" key="1">
    <source>
        <dbReference type="EMBL" id="KAJ1100458.1"/>
    </source>
</evidence>
<accession>A0AAV7MEX9</accession>
<sequence>MLTWTGESYLSDLHCARSPGQTGARSKPIERRLKMEGVGLRAREERTASQTGHFGKSGNAVVISAEEELVSAREGRAGAAYTGYKKALHAEAVNGRLCRICWYPDGVLRGQVCTGDMHGHWRVIQGSVASS</sequence>
<gene>
    <name evidence="1" type="ORF">NDU88_005544</name>
</gene>
<organism evidence="1 2">
    <name type="scientific">Pleurodeles waltl</name>
    <name type="common">Iberian ribbed newt</name>
    <dbReference type="NCBI Taxonomy" id="8319"/>
    <lineage>
        <taxon>Eukaryota</taxon>
        <taxon>Metazoa</taxon>
        <taxon>Chordata</taxon>
        <taxon>Craniata</taxon>
        <taxon>Vertebrata</taxon>
        <taxon>Euteleostomi</taxon>
        <taxon>Amphibia</taxon>
        <taxon>Batrachia</taxon>
        <taxon>Caudata</taxon>
        <taxon>Salamandroidea</taxon>
        <taxon>Salamandridae</taxon>
        <taxon>Pleurodelinae</taxon>
        <taxon>Pleurodeles</taxon>
    </lineage>
</organism>
<evidence type="ECO:0000313" key="2">
    <source>
        <dbReference type="Proteomes" id="UP001066276"/>
    </source>
</evidence>
<dbReference type="EMBL" id="JANPWB010000014">
    <property type="protein sequence ID" value="KAJ1100458.1"/>
    <property type="molecule type" value="Genomic_DNA"/>
</dbReference>
<keyword evidence="2" id="KW-1185">Reference proteome</keyword>
<protein>
    <submittedName>
        <fullName evidence="1">Uncharacterized protein</fullName>
    </submittedName>
</protein>
<name>A0AAV7MEX9_PLEWA</name>
<dbReference type="Proteomes" id="UP001066276">
    <property type="component" value="Chromosome 10"/>
</dbReference>